<evidence type="ECO:0000259" key="1">
    <source>
        <dbReference type="Pfam" id="PF12773"/>
    </source>
</evidence>
<evidence type="ECO:0000313" key="2">
    <source>
        <dbReference type="EMBL" id="MCZ3365297.1"/>
    </source>
</evidence>
<evidence type="ECO:0000313" key="3">
    <source>
        <dbReference type="EMBL" id="MCZ3373048.1"/>
    </source>
</evidence>
<dbReference type="PANTHER" id="PTHR38074">
    <property type="entry name" value="ALTERED INHERITANCE OF MITOCHONDRIA PROTEIN 24, MITOCHONDRIAL"/>
    <property type="match status" value="1"/>
</dbReference>
<accession>A0A9E5DQ36</accession>
<reference evidence="3" key="1">
    <citation type="submission" date="2022-12" db="EMBL/GenBank/DDBJ databases">
        <title>Reclassification of two methanogenic archaea species isolated from the Kolyma lowland permafrost.</title>
        <authorList>
            <person name="Trubitsyn V.E."/>
            <person name="Rivkina E.M."/>
            <person name="Shcherbakova V.A."/>
        </authorList>
    </citation>
    <scope>NUCLEOTIDE SEQUENCE</scope>
    <source>
        <strain evidence="2">M2</strain>
        <strain evidence="3">MK4</strain>
    </source>
</reference>
<dbReference type="InterPro" id="IPR025874">
    <property type="entry name" value="DZR"/>
</dbReference>
<dbReference type="Gene3D" id="3.60.160.10">
    <property type="entry name" value="Mitochondrial biogenesis AIM24"/>
    <property type="match status" value="1"/>
</dbReference>
<dbReference type="Proteomes" id="UP001074446">
    <property type="component" value="Unassembled WGS sequence"/>
</dbReference>
<keyword evidence="4" id="KW-1185">Reference proteome</keyword>
<dbReference type="SUPFAM" id="SSF51219">
    <property type="entry name" value="TRAP-like"/>
    <property type="match status" value="1"/>
</dbReference>
<dbReference type="RefSeq" id="WP_084689152.1">
    <property type="nucleotide sequence ID" value="NZ_JAPVER010000020.1"/>
</dbReference>
<dbReference type="InterPro" id="IPR036983">
    <property type="entry name" value="AIM24_sf"/>
</dbReference>
<dbReference type="EMBL" id="JAPVES010000030">
    <property type="protein sequence ID" value="MCZ3373048.1"/>
    <property type="molecule type" value="Genomic_DNA"/>
</dbReference>
<feature type="domain" description="DZANK-type" evidence="1">
    <location>
        <begin position="3"/>
        <end position="59"/>
    </location>
</feature>
<dbReference type="InterPro" id="IPR002838">
    <property type="entry name" value="AIM24"/>
</dbReference>
<proteinExistence type="predicted"/>
<protein>
    <submittedName>
        <fullName evidence="3">AIM24 family protein</fullName>
    </submittedName>
</protein>
<sequence length="308" mass="33721">MNCSNCGEDIGEAKFCPQCGSKVEEIMVAEEAHVEVSSEKYCPECNVIVEEANFCPDCGGKTEPVLKEELETNVEKDTNYASKYSVQAFLDRTAEKFEGNEVFELENDYLLDVNLNGKVWAKLGSMVAYTGEVKFKKQSSLEGGIDKFIMKKVSGESSKLMSASGYGNVFLADDGKRVTILNLEGSRLYVNGNDILAFEENIDWDIKMMSGAGSMSGGMFNIRLQGYGMIAITTHYTPITLAVTPDRPVYTDPNATVAWSDGLSIDYKTDVNLGTLLGRSSGETFQMAFRGNGFVIIQPYEETAVGLG</sequence>
<dbReference type="InterPro" id="IPR016031">
    <property type="entry name" value="Trp_RNA-bd_attenuator-like_dom"/>
</dbReference>
<comment type="caution">
    <text evidence="3">The sequence shown here is derived from an EMBL/GenBank/DDBJ whole genome shotgun (WGS) entry which is preliminary data.</text>
</comment>
<name>A0A9E5DQ36_9EURY</name>
<gene>
    <name evidence="3" type="ORF">O3H35_10435</name>
    <name evidence="2" type="ORF">O3H54_05335</name>
</gene>
<dbReference type="Pfam" id="PF12773">
    <property type="entry name" value="DZR"/>
    <property type="match status" value="1"/>
</dbReference>
<organism evidence="3">
    <name type="scientific">Methanobacterium veterum</name>
    <dbReference type="NCBI Taxonomy" id="408577"/>
    <lineage>
        <taxon>Archaea</taxon>
        <taxon>Methanobacteriati</taxon>
        <taxon>Methanobacteriota</taxon>
        <taxon>Methanomada group</taxon>
        <taxon>Methanobacteria</taxon>
        <taxon>Methanobacteriales</taxon>
        <taxon>Methanobacteriaceae</taxon>
        <taxon>Methanobacterium</taxon>
    </lineage>
</organism>
<dbReference type="AlphaFoldDB" id="A0A9E5DQ36"/>
<dbReference type="PANTHER" id="PTHR38074:SF1">
    <property type="entry name" value="ALTERED INHERITANCE OF MITOCHONDRIA PROTEIN 24, MITOCHONDRIAL"/>
    <property type="match status" value="1"/>
</dbReference>
<dbReference type="Proteomes" id="UP001068021">
    <property type="component" value="Unassembled WGS sequence"/>
</dbReference>
<dbReference type="Pfam" id="PF01987">
    <property type="entry name" value="AIM24"/>
    <property type="match status" value="1"/>
</dbReference>
<dbReference type="EMBL" id="JAPVER010000020">
    <property type="protein sequence ID" value="MCZ3365297.1"/>
    <property type="molecule type" value="Genomic_DNA"/>
</dbReference>
<evidence type="ECO:0000313" key="4">
    <source>
        <dbReference type="Proteomes" id="UP001068021"/>
    </source>
</evidence>